<dbReference type="InterPro" id="IPR027981">
    <property type="entry name" value="DUF4446"/>
</dbReference>
<sequence>MLEGYFMESFFIVGLSLLVIWLGGLTFLLLRHIQYMKALLPELDGEDNKKGLVNKFNEVLKALQEVSRREQVLQKNIRDAALTGLNSTQNVSLLRYNPYGDTGGEQSFSAIWLDGKQTGILLTSLHTRSGTRVYAKEIREGIAQIELSGEEQQLLESMLS</sequence>
<keyword evidence="1" id="KW-0812">Transmembrane</keyword>
<gene>
    <name evidence="2" type="ORF">A3D25_03820</name>
</gene>
<name>A0A1F5KGG9_9BACT</name>
<feature type="transmembrane region" description="Helical" evidence="1">
    <location>
        <begin position="6"/>
        <end position="30"/>
    </location>
</feature>
<accession>A0A1F5KGG9</accession>
<evidence type="ECO:0008006" key="4">
    <source>
        <dbReference type="Google" id="ProtNLM"/>
    </source>
</evidence>
<dbReference type="Pfam" id="PF14584">
    <property type="entry name" value="DUF4446"/>
    <property type="match status" value="1"/>
</dbReference>
<reference evidence="2 3" key="1">
    <citation type="journal article" date="2016" name="Nat. Commun.">
        <title>Thousands of microbial genomes shed light on interconnected biogeochemical processes in an aquifer system.</title>
        <authorList>
            <person name="Anantharaman K."/>
            <person name="Brown C.T."/>
            <person name="Hug L.A."/>
            <person name="Sharon I."/>
            <person name="Castelle C.J."/>
            <person name="Probst A.J."/>
            <person name="Thomas B.C."/>
            <person name="Singh A."/>
            <person name="Wilkins M.J."/>
            <person name="Karaoz U."/>
            <person name="Brodie E.L."/>
            <person name="Williams K.H."/>
            <person name="Hubbard S.S."/>
            <person name="Banfield J.F."/>
        </authorList>
    </citation>
    <scope>NUCLEOTIDE SEQUENCE [LARGE SCALE GENOMIC DNA]</scope>
</reference>
<dbReference type="Proteomes" id="UP000177328">
    <property type="component" value="Unassembled WGS sequence"/>
</dbReference>
<keyword evidence="1" id="KW-0472">Membrane</keyword>
<dbReference type="AlphaFoldDB" id="A0A1F5KGG9"/>
<keyword evidence="1" id="KW-1133">Transmembrane helix</keyword>
<proteinExistence type="predicted"/>
<comment type="caution">
    <text evidence="2">The sequence shown here is derived from an EMBL/GenBank/DDBJ whole genome shotgun (WGS) entry which is preliminary data.</text>
</comment>
<protein>
    <recommendedName>
        <fullName evidence="4">DUF4446 domain-containing protein</fullName>
    </recommendedName>
</protein>
<evidence type="ECO:0000313" key="3">
    <source>
        <dbReference type="Proteomes" id="UP000177328"/>
    </source>
</evidence>
<dbReference type="EMBL" id="MFDD01000014">
    <property type="protein sequence ID" value="OGE39910.1"/>
    <property type="molecule type" value="Genomic_DNA"/>
</dbReference>
<evidence type="ECO:0000313" key="2">
    <source>
        <dbReference type="EMBL" id="OGE39910.1"/>
    </source>
</evidence>
<organism evidence="2 3">
    <name type="scientific">Candidatus Daviesbacteria bacterium RIFCSPHIGHO2_02_FULL_43_12</name>
    <dbReference type="NCBI Taxonomy" id="1797776"/>
    <lineage>
        <taxon>Bacteria</taxon>
        <taxon>Candidatus Daviesiibacteriota</taxon>
    </lineage>
</organism>
<evidence type="ECO:0000256" key="1">
    <source>
        <dbReference type="SAM" id="Phobius"/>
    </source>
</evidence>